<accession>A0A4U0XRP1</accession>
<gene>
    <name evidence="2" type="ORF">B0A49_03529</name>
</gene>
<name>A0A4U0XRP1_9PEZI</name>
<dbReference type="AlphaFoldDB" id="A0A4U0XRP1"/>
<protein>
    <submittedName>
        <fullName evidence="2">Uncharacterized protein</fullName>
    </submittedName>
</protein>
<reference evidence="2 3" key="1">
    <citation type="submission" date="2017-03" db="EMBL/GenBank/DDBJ databases">
        <title>Genomes of endolithic fungi from Antarctica.</title>
        <authorList>
            <person name="Coleine C."/>
            <person name="Masonjones S."/>
            <person name="Stajich J.E."/>
        </authorList>
    </citation>
    <scope>NUCLEOTIDE SEQUENCE [LARGE SCALE GENOMIC DNA]</scope>
    <source>
        <strain evidence="2 3">CCFEE 5187</strain>
    </source>
</reference>
<dbReference type="OrthoDB" id="3833686at2759"/>
<evidence type="ECO:0000313" key="3">
    <source>
        <dbReference type="Proteomes" id="UP000308768"/>
    </source>
</evidence>
<dbReference type="Proteomes" id="UP000308768">
    <property type="component" value="Unassembled WGS sequence"/>
</dbReference>
<keyword evidence="3" id="KW-1185">Reference proteome</keyword>
<feature type="region of interest" description="Disordered" evidence="1">
    <location>
        <begin position="33"/>
        <end position="75"/>
    </location>
</feature>
<proteinExistence type="predicted"/>
<evidence type="ECO:0000313" key="2">
    <source>
        <dbReference type="EMBL" id="TKA78073.1"/>
    </source>
</evidence>
<evidence type="ECO:0000256" key="1">
    <source>
        <dbReference type="SAM" id="MobiDB-lite"/>
    </source>
</evidence>
<dbReference type="EMBL" id="NAJN01000158">
    <property type="protein sequence ID" value="TKA78073.1"/>
    <property type="molecule type" value="Genomic_DNA"/>
</dbReference>
<feature type="non-terminal residue" evidence="2">
    <location>
        <position position="1"/>
    </location>
</feature>
<organism evidence="2 3">
    <name type="scientific">Cryomyces minteri</name>
    <dbReference type="NCBI Taxonomy" id="331657"/>
    <lineage>
        <taxon>Eukaryota</taxon>
        <taxon>Fungi</taxon>
        <taxon>Dikarya</taxon>
        <taxon>Ascomycota</taxon>
        <taxon>Pezizomycotina</taxon>
        <taxon>Dothideomycetes</taxon>
        <taxon>Dothideomycetes incertae sedis</taxon>
        <taxon>Cryomyces</taxon>
    </lineage>
</organism>
<sequence length="104" mass="10380">LLTNLHNAAATFGPDSAAYQSVYSTVREHLLSLQDSGPNDSDGCAQDMARKGRADSGREGAGGIEGGVHRNSTPAAAAAAAASAVESELAALISALALSSNPQT</sequence>
<comment type="caution">
    <text evidence="2">The sequence shown here is derived from an EMBL/GenBank/DDBJ whole genome shotgun (WGS) entry which is preliminary data.</text>
</comment>
<feature type="compositionally biased region" description="Basic and acidic residues" evidence="1">
    <location>
        <begin position="48"/>
        <end position="58"/>
    </location>
</feature>